<accession>A0A5S9NS76</accession>
<dbReference type="AlphaFoldDB" id="A0A5S9NS76"/>
<dbReference type="OrthoDB" id="1113830at2"/>
<evidence type="ECO:0000313" key="4">
    <source>
        <dbReference type="Proteomes" id="UP000435877"/>
    </source>
</evidence>
<dbReference type="Proteomes" id="UP000439591">
    <property type="component" value="Unassembled WGS sequence"/>
</dbReference>
<protein>
    <recommendedName>
        <fullName evidence="1">Phospholipid/glycerol acyltransferase domain-containing protein</fullName>
    </recommendedName>
</protein>
<dbReference type="RefSeq" id="WP_159268980.1">
    <property type="nucleotide sequence ID" value="NZ_CACSIK010000001.1"/>
</dbReference>
<organism evidence="2 4">
    <name type="scientific">Zhongshania aliphaticivorans</name>
    <dbReference type="NCBI Taxonomy" id="1470434"/>
    <lineage>
        <taxon>Bacteria</taxon>
        <taxon>Pseudomonadati</taxon>
        <taxon>Pseudomonadota</taxon>
        <taxon>Gammaproteobacteria</taxon>
        <taxon>Cellvibrionales</taxon>
        <taxon>Spongiibacteraceae</taxon>
        <taxon>Zhongshania</taxon>
    </lineage>
</organism>
<dbReference type="Proteomes" id="UP000435877">
    <property type="component" value="Unassembled WGS sequence"/>
</dbReference>
<dbReference type="PANTHER" id="PTHR22753:SF14">
    <property type="entry name" value="MONOACYLGLYCEROL_DIACYLGLYCEROL O-ACYLTRANSFERASE"/>
    <property type="match status" value="1"/>
</dbReference>
<dbReference type="CDD" id="cd07987">
    <property type="entry name" value="LPLAT_MGAT-like"/>
    <property type="match status" value="1"/>
</dbReference>
<dbReference type="SUPFAM" id="SSF69593">
    <property type="entry name" value="Glycerol-3-phosphate (1)-acyltransferase"/>
    <property type="match status" value="1"/>
</dbReference>
<dbReference type="PANTHER" id="PTHR22753">
    <property type="entry name" value="TRANSMEMBRANE PROTEIN 68"/>
    <property type="match status" value="1"/>
</dbReference>
<name>A0A5S9NS76_9GAMM</name>
<evidence type="ECO:0000313" key="3">
    <source>
        <dbReference type="EMBL" id="CAA0111011.1"/>
    </source>
</evidence>
<evidence type="ECO:0000313" key="5">
    <source>
        <dbReference type="Proteomes" id="UP000439591"/>
    </source>
</evidence>
<gene>
    <name evidence="2" type="ORF">IHBHHGIJ_02441</name>
    <name evidence="3" type="ORF">KFEGEMFD_02628</name>
</gene>
<dbReference type="InterPro" id="IPR002123">
    <property type="entry name" value="Plipid/glycerol_acylTrfase"/>
</dbReference>
<dbReference type="GO" id="GO:0016746">
    <property type="term" value="F:acyltransferase activity"/>
    <property type="evidence" value="ECO:0007669"/>
    <property type="project" value="InterPro"/>
</dbReference>
<reference evidence="4 5" key="1">
    <citation type="submission" date="2019-11" db="EMBL/GenBank/DDBJ databases">
        <authorList>
            <person name="Holert J."/>
        </authorList>
    </citation>
    <scope>NUCLEOTIDE SEQUENCE [LARGE SCALE GENOMIC DNA]</scope>
    <source>
        <strain evidence="3">BC3_2A</strain>
        <strain evidence="2">SB11_1A</strain>
    </source>
</reference>
<feature type="domain" description="Phospholipid/glycerol acyltransferase" evidence="1">
    <location>
        <begin position="63"/>
        <end position="179"/>
    </location>
</feature>
<evidence type="ECO:0000259" key="1">
    <source>
        <dbReference type="SMART" id="SM00563"/>
    </source>
</evidence>
<evidence type="ECO:0000313" key="2">
    <source>
        <dbReference type="EMBL" id="CAA0093261.1"/>
    </source>
</evidence>
<dbReference type="SMART" id="SM00563">
    <property type="entry name" value="PlsC"/>
    <property type="match status" value="1"/>
</dbReference>
<dbReference type="GO" id="GO:0016020">
    <property type="term" value="C:membrane"/>
    <property type="evidence" value="ECO:0007669"/>
    <property type="project" value="TreeGrafter"/>
</dbReference>
<keyword evidence="4" id="KW-1185">Reference proteome</keyword>
<dbReference type="Pfam" id="PF01553">
    <property type="entry name" value="Acyltransferase"/>
    <property type="match status" value="1"/>
</dbReference>
<proteinExistence type="predicted"/>
<sequence>MRKGSDEKTMPQTDEALVNKIIDQTLALDDDAMLKIADKYLSVLRSFSKPIVTGQENIPTTPTLFVANHSTMAGDTVVVMPLLAEAAGRLVRGMNDRMFYQNPRLCDWSVKSGGVMGHPAIGSALFAAGKDILVFPGGAYEANKNVDLRYTVQWKERTGFVRLAAKHGIPIVPVGIVGPDDWYDRYLERDDLAESALGKLLQRAGVSKAFLQSDLAPPIPRGFMGTLLPKPQQVFIHFGKPIKTGRFKGKNISQASQFKIRDQAKEGLESVIEKMLSLREELKSSKKGIISKLLNKD</sequence>
<dbReference type="EMBL" id="CACSIK010000001">
    <property type="protein sequence ID" value="CAA0093261.1"/>
    <property type="molecule type" value="Genomic_DNA"/>
</dbReference>
<dbReference type="EMBL" id="CACSIM010000004">
    <property type="protein sequence ID" value="CAA0111011.1"/>
    <property type="molecule type" value="Genomic_DNA"/>
</dbReference>